<evidence type="ECO:0000313" key="18">
    <source>
        <dbReference type="Proteomes" id="UP000054383"/>
    </source>
</evidence>
<keyword evidence="10 13" id="KW-0119">Carbohydrate metabolism</keyword>
<dbReference type="OMA" id="MEDNFAY"/>
<keyword evidence="8 15" id="KW-0732">Signal</keyword>
<dbReference type="Gene3D" id="2.60.120.180">
    <property type="match status" value="1"/>
</dbReference>
<dbReference type="GO" id="GO:0005576">
    <property type="term" value="C:extracellular region"/>
    <property type="evidence" value="ECO:0007669"/>
    <property type="project" value="UniProtKB-SubCell"/>
</dbReference>
<evidence type="ECO:0000256" key="5">
    <source>
        <dbReference type="ARBA" id="ARBA00007792"/>
    </source>
</evidence>
<dbReference type="InterPro" id="IPR013319">
    <property type="entry name" value="GH11/12"/>
</dbReference>
<dbReference type="PANTHER" id="PTHR46828:SF4">
    <property type="entry name" value="ENDO-1,4-BETA-XYLANASE"/>
    <property type="match status" value="1"/>
</dbReference>
<evidence type="ECO:0000256" key="13">
    <source>
        <dbReference type="PROSITE-ProRule" id="PRU01097"/>
    </source>
</evidence>
<comment type="subcellular location">
    <subcellularLocation>
        <location evidence="3">Secreted</location>
    </subcellularLocation>
</comment>
<dbReference type="EMBL" id="CVMT01000001">
    <property type="protein sequence ID" value="CRG82729.1"/>
    <property type="molecule type" value="Genomic_DNA"/>
</dbReference>
<keyword evidence="9 13" id="KW-0378">Hydrolase</keyword>
<dbReference type="GO" id="GO:0031176">
    <property type="term" value="F:endo-1,4-beta-xylanase activity"/>
    <property type="evidence" value="ECO:0007669"/>
    <property type="project" value="UniProtKB-UniRule"/>
</dbReference>
<dbReference type="EC" id="3.2.1.8" evidence="13 14"/>
<evidence type="ECO:0000256" key="11">
    <source>
        <dbReference type="ARBA" id="ARBA00023295"/>
    </source>
</evidence>
<reference evidence="17 18" key="1">
    <citation type="submission" date="2015-04" db="EMBL/GenBank/DDBJ databases">
        <authorList>
            <person name="Syromyatnikov M.Y."/>
            <person name="Popov V.N."/>
        </authorList>
    </citation>
    <scope>NUCLEOTIDE SEQUENCE [LARGE SCALE GENOMIC DNA]</scope>
    <source>
        <strain evidence="17">WF-38-12</strain>
    </source>
</reference>
<keyword evidence="11 13" id="KW-0326">Glycosidase</keyword>
<feature type="chain" id="PRO_5006710970" description="Endo-1,4-beta-xylanase" evidence="15">
    <location>
        <begin position="18"/>
        <end position="265"/>
    </location>
</feature>
<dbReference type="Proteomes" id="UP000054383">
    <property type="component" value="Unassembled WGS sequence"/>
</dbReference>
<dbReference type="InterPro" id="IPR033119">
    <property type="entry name" value="GH11_AS_2"/>
</dbReference>
<dbReference type="PANTHER" id="PTHR46828">
    <property type="entry name" value="ENDO-1,4-BETA-XYLANASE A-RELATED"/>
    <property type="match status" value="1"/>
</dbReference>
<evidence type="ECO:0000256" key="8">
    <source>
        <dbReference type="ARBA" id="ARBA00022729"/>
    </source>
</evidence>
<dbReference type="Pfam" id="PF00457">
    <property type="entry name" value="Glyco_hydro_11"/>
    <property type="match status" value="1"/>
</dbReference>
<dbReference type="STRING" id="28573.A0A0U1LI81"/>
<evidence type="ECO:0000256" key="2">
    <source>
        <dbReference type="ARBA" id="ARBA00002059"/>
    </source>
</evidence>
<evidence type="ECO:0000256" key="14">
    <source>
        <dbReference type="RuleBase" id="RU362015"/>
    </source>
</evidence>
<keyword evidence="6" id="KW-0964">Secreted</keyword>
<dbReference type="InterPro" id="IPR001137">
    <property type="entry name" value="Glyco_hydro_11"/>
</dbReference>
<dbReference type="SUPFAM" id="SSF49899">
    <property type="entry name" value="Concanavalin A-like lectins/glucanases"/>
    <property type="match status" value="1"/>
</dbReference>
<evidence type="ECO:0000256" key="9">
    <source>
        <dbReference type="ARBA" id="ARBA00022801"/>
    </source>
</evidence>
<evidence type="ECO:0000313" key="17">
    <source>
        <dbReference type="EMBL" id="CRG82729.1"/>
    </source>
</evidence>
<dbReference type="InterPro" id="IPR018208">
    <property type="entry name" value="GH11_AS_1"/>
</dbReference>
<comment type="pathway">
    <text evidence="4 13 14">Glycan degradation; xylan degradation.</text>
</comment>
<dbReference type="GO" id="GO:0045493">
    <property type="term" value="P:xylan catabolic process"/>
    <property type="evidence" value="ECO:0007669"/>
    <property type="project" value="UniProtKB-UniRule"/>
</dbReference>
<dbReference type="UniPathway" id="UPA00114"/>
<accession>A0A0U1LI81</accession>
<dbReference type="OrthoDB" id="2115822at2759"/>
<evidence type="ECO:0000256" key="10">
    <source>
        <dbReference type="ARBA" id="ARBA00023277"/>
    </source>
</evidence>
<evidence type="ECO:0000256" key="12">
    <source>
        <dbReference type="ARBA" id="ARBA00023326"/>
    </source>
</evidence>
<dbReference type="PROSITE" id="PS51761">
    <property type="entry name" value="GH11_3"/>
    <property type="match status" value="1"/>
</dbReference>
<evidence type="ECO:0000256" key="1">
    <source>
        <dbReference type="ARBA" id="ARBA00000681"/>
    </source>
</evidence>
<feature type="active site" description="Proton donor" evidence="13">
    <location>
        <position position="207"/>
    </location>
</feature>
<evidence type="ECO:0000259" key="16">
    <source>
        <dbReference type="PROSITE" id="PS51761"/>
    </source>
</evidence>
<dbReference type="PRINTS" id="PR00911">
    <property type="entry name" value="GLHYDRLASE11"/>
</dbReference>
<comment type="similarity">
    <text evidence="5 13 14">Belongs to the glycosyl hydrolase 11 (cellulase G) family.</text>
</comment>
<dbReference type="PROSITE" id="PS00776">
    <property type="entry name" value="GH11_1"/>
    <property type="match status" value="1"/>
</dbReference>
<gene>
    <name evidence="17" type="primary">xynB</name>
    <name evidence="17" type="ORF">PISL3812_00074</name>
</gene>
<dbReference type="InterPro" id="IPR033123">
    <property type="entry name" value="GH11_dom"/>
</dbReference>
<proteinExistence type="inferred from homology"/>
<sequence length="265" mass="28578">MYSALVIAFTAITGSLAVPVNDALAARGPAHFVLDGNVTLARRDAINYQQDYTSGGSVSYYPSSSGFEVNWSTEDDFVVGVGWNPGGIAAINFGGQFSVSSGTGLLSVYGWSTDPLVEYYIIEDYVNQPSFGTQKGTVYSDGATYVIWENERVNQPSIEGTSTFNQYISVRESPRTEGTVTVDNHFNAWGSLGMSLGTMNYQVIAVEGWGGSGSSSLAGQLIDNQFHHQHPRRTLALAQVPQTSPQLDELHAIESYPYAGQLFTG</sequence>
<comment type="catalytic activity">
    <reaction evidence="1 13 14">
        <text>Endohydrolysis of (1-&gt;4)-beta-D-xylosidic linkages in xylans.</text>
        <dbReference type="EC" id="3.2.1.8"/>
    </reaction>
</comment>
<organism evidence="17 18">
    <name type="scientific">Talaromyces islandicus</name>
    <name type="common">Penicillium islandicum</name>
    <dbReference type="NCBI Taxonomy" id="28573"/>
    <lineage>
        <taxon>Eukaryota</taxon>
        <taxon>Fungi</taxon>
        <taxon>Dikarya</taxon>
        <taxon>Ascomycota</taxon>
        <taxon>Pezizomycotina</taxon>
        <taxon>Eurotiomycetes</taxon>
        <taxon>Eurotiomycetidae</taxon>
        <taxon>Eurotiales</taxon>
        <taxon>Trichocomaceae</taxon>
        <taxon>Talaromyces</taxon>
        <taxon>Talaromyces sect. Islandici</taxon>
    </lineage>
</organism>
<feature type="signal peptide" evidence="15">
    <location>
        <begin position="1"/>
        <end position="17"/>
    </location>
</feature>
<dbReference type="AlphaFoldDB" id="A0A0U1LI81"/>
<evidence type="ECO:0000256" key="7">
    <source>
        <dbReference type="ARBA" id="ARBA00022651"/>
    </source>
</evidence>
<dbReference type="InterPro" id="IPR013320">
    <property type="entry name" value="ConA-like_dom_sf"/>
</dbReference>
<evidence type="ECO:0000256" key="3">
    <source>
        <dbReference type="ARBA" id="ARBA00004613"/>
    </source>
</evidence>
<protein>
    <recommendedName>
        <fullName evidence="13 14">Endo-1,4-beta-xylanase</fullName>
        <ecNumber evidence="13 14">3.2.1.8</ecNumber>
    </recommendedName>
</protein>
<dbReference type="FunFam" id="2.60.120.180:FF:000002">
    <property type="entry name" value="Endo-1,4-beta-xylanase A"/>
    <property type="match status" value="1"/>
</dbReference>
<dbReference type="PROSITE" id="PS00777">
    <property type="entry name" value="GH11_2"/>
    <property type="match status" value="1"/>
</dbReference>
<evidence type="ECO:0000256" key="6">
    <source>
        <dbReference type="ARBA" id="ARBA00022525"/>
    </source>
</evidence>
<keyword evidence="12 13" id="KW-0624">Polysaccharide degradation</keyword>
<evidence type="ECO:0000256" key="15">
    <source>
        <dbReference type="SAM" id="SignalP"/>
    </source>
</evidence>
<evidence type="ECO:0000256" key="4">
    <source>
        <dbReference type="ARBA" id="ARBA00004851"/>
    </source>
</evidence>
<keyword evidence="7 13" id="KW-0858">Xylan degradation</keyword>
<feature type="active site" description="Nucleophile" evidence="13">
    <location>
        <position position="118"/>
    </location>
</feature>
<keyword evidence="18" id="KW-1185">Reference proteome</keyword>
<comment type="function">
    <text evidence="2">Endo-1,4-beta-xylanase involved in the hydrolysis of xylan, a major structural heterogeneous polysaccharide found in plant biomass representing the second most abundant polysaccharide in the biosphere, after cellulose.</text>
</comment>
<name>A0A0U1LI81_TALIS</name>
<feature type="domain" description="GH11" evidence="16">
    <location>
        <begin position="34"/>
        <end position="220"/>
    </location>
</feature>